<dbReference type="Gene3D" id="1.10.287.130">
    <property type="match status" value="1"/>
</dbReference>
<evidence type="ECO:0000256" key="11">
    <source>
        <dbReference type="SAM" id="Phobius"/>
    </source>
</evidence>
<evidence type="ECO:0000256" key="6">
    <source>
        <dbReference type="ARBA" id="ARBA00022692"/>
    </source>
</evidence>
<dbReference type="Pfam" id="PF00672">
    <property type="entry name" value="HAMP"/>
    <property type="match status" value="1"/>
</dbReference>
<dbReference type="SMART" id="SM00388">
    <property type="entry name" value="HisKA"/>
    <property type="match status" value="1"/>
</dbReference>
<evidence type="ECO:0000256" key="8">
    <source>
        <dbReference type="ARBA" id="ARBA00022989"/>
    </source>
</evidence>
<feature type="transmembrane region" description="Helical" evidence="11">
    <location>
        <begin position="12"/>
        <end position="33"/>
    </location>
</feature>
<evidence type="ECO:0000259" key="13">
    <source>
        <dbReference type="PROSITE" id="PS50885"/>
    </source>
</evidence>
<evidence type="ECO:0000256" key="10">
    <source>
        <dbReference type="ARBA" id="ARBA00023136"/>
    </source>
</evidence>
<dbReference type="EC" id="2.7.13.3" evidence="3"/>
<sequence length="488" mass="52151">MRPQTLTGRLIASSVALVTVVSMLVALTATIIMRSSLMERLDRDLQRAVERAERVEGPGAGSSGLVTDCGDLPTLPPGQNAGSVTAVFGSACRIGVRITDRGQLSQLSAGAVDAMSEAEVGSEPRTVELPDLGSYRVAATTNATGDRVAFGLPTDDVDDTIRSLIGWEVLLSLLGIGAAAVVAREIVRRQLRPLQQVAAVAHEVAETPLASGDVASTPRVPEELTDPVSEVGRVGAAFNQMLGHVDDALHARHESEQQVRQFLADASHELRTPLTTIRGYAELTRRTDADPKESLARIESEVGRVTALVEDMLLLARLDSGRSLEQREVDLTHLVVEAVADARVVDPRRKWRLEVPPEPVSVEGDELRLHQAVTNLLTNATRHTPEGTTVTVRILTGPTRVQVHDDGPGLSEDLVPVVWERFTRGDSSRTRSAGGAGLGMSLVRAIMQAHGGDASVQSRPGDTTFTLTFATMLDAWLRNSPSSDASPS</sequence>
<dbReference type="InterPro" id="IPR005467">
    <property type="entry name" value="His_kinase_dom"/>
</dbReference>
<feature type="domain" description="Histidine kinase" evidence="12">
    <location>
        <begin position="265"/>
        <end position="473"/>
    </location>
</feature>
<dbReference type="GO" id="GO:0000155">
    <property type="term" value="F:phosphorelay sensor kinase activity"/>
    <property type="evidence" value="ECO:0007669"/>
    <property type="project" value="InterPro"/>
</dbReference>
<dbReference type="InterPro" id="IPR036890">
    <property type="entry name" value="HATPase_C_sf"/>
</dbReference>
<keyword evidence="6 11" id="KW-0812">Transmembrane</keyword>
<comment type="catalytic activity">
    <reaction evidence="1">
        <text>ATP + protein L-histidine = ADP + protein N-phospho-L-histidine.</text>
        <dbReference type="EC" id="2.7.13.3"/>
    </reaction>
</comment>
<comment type="subcellular location">
    <subcellularLocation>
        <location evidence="2">Cell membrane</location>
    </subcellularLocation>
</comment>
<dbReference type="PRINTS" id="PR00344">
    <property type="entry name" value="BCTRLSENSOR"/>
</dbReference>
<dbReference type="Proteomes" id="UP000587211">
    <property type="component" value="Unassembled WGS sequence"/>
</dbReference>
<proteinExistence type="predicted"/>
<keyword evidence="16" id="KW-1185">Reference proteome</keyword>
<dbReference type="CDD" id="cd06225">
    <property type="entry name" value="HAMP"/>
    <property type="match status" value="1"/>
</dbReference>
<dbReference type="Pfam" id="PF02518">
    <property type="entry name" value="HATPase_c"/>
    <property type="match status" value="1"/>
</dbReference>
<dbReference type="FunFam" id="1.10.287.130:FF:000001">
    <property type="entry name" value="Two-component sensor histidine kinase"/>
    <property type="match status" value="1"/>
</dbReference>
<evidence type="ECO:0000313" key="14">
    <source>
        <dbReference type="EMBL" id="MBD1268855.1"/>
    </source>
</evidence>
<dbReference type="InterPro" id="IPR036097">
    <property type="entry name" value="HisK_dim/P_sf"/>
</dbReference>
<dbReference type="RefSeq" id="WP_179423550.1">
    <property type="nucleotide sequence ID" value="NZ_BAAAMP010000002.1"/>
</dbReference>
<keyword evidence="9" id="KW-0902">Two-component regulatory system</keyword>
<gene>
    <name evidence="15" type="ORF">BJ975_000613</name>
    <name evidence="14" type="ORF">IDH50_01275</name>
</gene>
<evidence type="ECO:0000259" key="12">
    <source>
        <dbReference type="PROSITE" id="PS50109"/>
    </source>
</evidence>
<dbReference type="CDD" id="cd00082">
    <property type="entry name" value="HisKA"/>
    <property type="match status" value="1"/>
</dbReference>
<evidence type="ECO:0000313" key="16">
    <source>
        <dbReference type="Proteomes" id="UP000587211"/>
    </source>
</evidence>
<dbReference type="Gene3D" id="3.30.565.10">
    <property type="entry name" value="Histidine kinase-like ATPase, C-terminal domain"/>
    <property type="match status" value="1"/>
</dbReference>
<keyword evidence="8 11" id="KW-1133">Transmembrane helix</keyword>
<evidence type="ECO:0000256" key="5">
    <source>
        <dbReference type="ARBA" id="ARBA00022679"/>
    </source>
</evidence>
<dbReference type="SUPFAM" id="SSF55874">
    <property type="entry name" value="ATPase domain of HSP90 chaperone/DNA topoisomerase II/histidine kinase"/>
    <property type="match status" value="1"/>
</dbReference>
<feature type="domain" description="HAMP" evidence="13">
    <location>
        <begin position="188"/>
        <end position="250"/>
    </location>
</feature>
<dbReference type="SUPFAM" id="SSF47384">
    <property type="entry name" value="Homodimeric domain of signal transducing histidine kinase"/>
    <property type="match status" value="1"/>
</dbReference>
<reference evidence="15 16" key="1">
    <citation type="submission" date="2020-07" db="EMBL/GenBank/DDBJ databases">
        <title>Sequencing the genomes of 1000 actinobacteria strains.</title>
        <authorList>
            <person name="Klenk H.-P."/>
        </authorList>
    </citation>
    <scope>NUCLEOTIDE SEQUENCE [LARGE SCALE GENOMIC DNA]</scope>
    <source>
        <strain evidence="15 16">DSM 19087</strain>
    </source>
</reference>
<dbReference type="PANTHER" id="PTHR45436:SF5">
    <property type="entry name" value="SENSOR HISTIDINE KINASE TRCS"/>
    <property type="match status" value="1"/>
</dbReference>
<dbReference type="Gene3D" id="6.10.340.10">
    <property type="match status" value="1"/>
</dbReference>
<dbReference type="EMBL" id="JACBZN010000001">
    <property type="protein sequence ID" value="NYI37238.1"/>
    <property type="molecule type" value="Genomic_DNA"/>
</dbReference>
<dbReference type="InterPro" id="IPR003661">
    <property type="entry name" value="HisK_dim/P_dom"/>
</dbReference>
<reference evidence="14" key="2">
    <citation type="submission" date="2020-09" db="EMBL/GenBank/DDBJ databases">
        <title>Novel species in genus Aeromicrobium.</title>
        <authorList>
            <person name="Zhang G."/>
        </authorList>
    </citation>
    <scope>NUCLEOTIDE SEQUENCE</scope>
    <source>
        <strain evidence="14">SSW1-57</strain>
    </source>
</reference>
<name>A0A8I0FUE2_9ACTN</name>
<evidence type="ECO:0000256" key="9">
    <source>
        <dbReference type="ARBA" id="ARBA00023012"/>
    </source>
</evidence>
<accession>A0A8I0FUE2</accession>
<dbReference type="PROSITE" id="PS50885">
    <property type="entry name" value="HAMP"/>
    <property type="match status" value="1"/>
</dbReference>
<dbReference type="Pfam" id="PF00512">
    <property type="entry name" value="HisKA"/>
    <property type="match status" value="1"/>
</dbReference>
<keyword evidence="4" id="KW-0597">Phosphoprotein</keyword>
<evidence type="ECO:0000256" key="7">
    <source>
        <dbReference type="ARBA" id="ARBA00022777"/>
    </source>
</evidence>
<dbReference type="AlphaFoldDB" id="A0A8I0FUE2"/>
<keyword evidence="10 11" id="KW-0472">Membrane</keyword>
<comment type="caution">
    <text evidence="14">The sequence shown here is derived from an EMBL/GenBank/DDBJ whole genome shotgun (WGS) entry which is preliminary data.</text>
</comment>
<protein>
    <recommendedName>
        <fullName evidence="3">histidine kinase</fullName>
        <ecNumber evidence="3">2.7.13.3</ecNumber>
    </recommendedName>
</protein>
<organism evidence="14 17">
    <name type="scientific">Aeromicrobium tamlense</name>
    <dbReference type="NCBI Taxonomy" id="375541"/>
    <lineage>
        <taxon>Bacteria</taxon>
        <taxon>Bacillati</taxon>
        <taxon>Actinomycetota</taxon>
        <taxon>Actinomycetes</taxon>
        <taxon>Propionibacteriales</taxon>
        <taxon>Nocardioidaceae</taxon>
        <taxon>Aeromicrobium</taxon>
    </lineage>
</organism>
<evidence type="ECO:0000256" key="3">
    <source>
        <dbReference type="ARBA" id="ARBA00012438"/>
    </source>
</evidence>
<dbReference type="InterPro" id="IPR004358">
    <property type="entry name" value="Sig_transdc_His_kin-like_C"/>
</dbReference>
<dbReference type="PROSITE" id="PS50109">
    <property type="entry name" value="HIS_KIN"/>
    <property type="match status" value="1"/>
</dbReference>
<evidence type="ECO:0000256" key="2">
    <source>
        <dbReference type="ARBA" id="ARBA00004236"/>
    </source>
</evidence>
<keyword evidence="7 14" id="KW-0418">Kinase</keyword>
<dbReference type="Proteomes" id="UP000659061">
    <property type="component" value="Unassembled WGS sequence"/>
</dbReference>
<dbReference type="GO" id="GO:0005886">
    <property type="term" value="C:plasma membrane"/>
    <property type="evidence" value="ECO:0007669"/>
    <property type="project" value="UniProtKB-SubCell"/>
</dbReference>
<dbReference type="PANTHER" id="PTHR45436">
    <property type="entry name" value="SENSOR HISTIDINE KINASE YKOH"/>
    <property type="match status" value="1"/>
</dbReference>
<dbReference type="InterPro" id="IPR050428">
    <property type="entry name" value="TCS_sensor_his_kinase"/>
</dbReference>
<dbReference type="SMART" id="SM00387">
    <property type="entry name" value="HATPase_c"/>
    <property type="match status" value="1"/>
</dbReference>
<evidence type="ECO:0000313" key="15">
    <source>
        <dbReference type="EMBL" id="NYI37238.1"/>
    </source>
</evidence>
<evidence type="ECO:0000256" key="1">
    <source>
        <dbReference type="ARBA" id="ARBA00000085"/>
    </source>
</evidence>
<dbReference type="SMART" id="SM00304">
    <property type="entry name" value="HAMP"/>
    <property type="match status" value="1"/>
</dbReference>
<evidence type="ECO:0000313" key="17">
    <source>
        <dbReference type="Proteomes" id="UP000659061"/>
    </source>
</evidence>
<dbReference type="InterPro" id="IPR003660">
    <property type="entry name" value="HAMP_dom"/>
</dbReference>
<dbReference type="InterPro" id="IPR003594">
    <property type="entry name" value="HATPase_dom"/>
</dbReference>
<evidence type="ECO:0000256" key="4">
    <source>
        <dbReference type="ARBA" id="ARBA00022553"/>
    </source>
</evidence>
<dbReference type="EMBL" id="JACWMT010000001">
    <property type="protein sequence ID" value="MBD1268855.1"/>
    <property type="molecule type" value="Genomic_DNA"/>
</dbReference>
<dbReference type="CDD" id="cd00075">
    <property type="entry name" value="HATPase"/>
    <property type="match status" value="1"/>
</dbReference>
<keyword evidence="5 15" id="KW-0808">Transferase</keyword>